<dbReference type="Pfam" id="PF16861">
    <property type="entry name" value="Carbam_trans_C"/>
    <property type="match status" value="1"/>
</dbReference>
<evidence type="ECO:0000313" key="2">
    <source>
        <dbReference type="EMBL" id="OIQ66558.1"/>
    </source>
</evidence>
<proteinExistence type="predicted"/>
<dbReference type="PANTHER" id="PTHR34847:SF1">
    <property type="entry name" value="NODULATION PROTEIN U"/>
    <property type="match status" value="1"/>
</dbReference>
<dbReference type="InterPro" id="IPR031730">
    <property type="entry name" value="Carbam_trans_C"/>
</dbReference>
<reference evidence="2" key="1">
    <citation type="submission" date="2016-10" db="EMBL/GenBank/DDBJ databases">
        <title>Sequence of Gallionella enrichment culture.</title>
        <authorList>
            <person name="Poehlein A."/>
            <person name="Muehling M."/>
            <person name="Daniel R."/>
        </authorList>
    </citation>
    <scope>NUCLEOTIDE SEQUENCE</scope>
</reference>
<dbReference type="InterPro" id="IPR051338">
    <property type="entry name" value="NodU/CmcH_Carbamoyltrnsfr"/>
</dbReference>
<dbReference type="EMBL" id="MLJW01006515">
    <property type="protein sequence ID" value="OIQ66558.1"/>
    <property type="molecule type" value="Genomic_DNA"/>
</dbReference>
<dbReference type="AlphaFoldDB" id="A0A1J5P5S9"/>
<organism evidence="2">
    <name type="scientific">mine drainage metagenome</name>
    <dbReference type="NCBI Taxonomy" id="410659"/>
    <lineage>
        <taxon>unclassified sequences</taxon>
        <taxon>metagenomes</taxon>
        <taxon>ecological metagenomes</taxon>
    </lineage>
</organism>
<evidence type="ECO:0000259" key="1">
    <source>
        <dbReference type="Pfam" id="PF16861"/>
    </source>
</evidence>
<name>A0A1J5P5S9_9ZZZZ</name>
<comment type="caution">
    <text evidence="2">The sequence shown here is derived from an EMBL/GenBank/DDBJ whole genome shotgun (WGS) entry which is preliminary data.</text>
</comment>
<accession>A0A1J5P5S9</accession>
<dbReference type="PANTHER" id="PTHR34847">
    <property type="entry name" value="NODULATION PROTEIN U"/>
    <property type="match status" value="1"/>
</dbReference>
<dbReference type="Gene3D" id="3.90.870.20">
    <property type="entry name" value="Carbamoyltransferase, C-terminal domain"/>
    <property type="match status" value="1"/>
</dbReference>
<dbReference type="EC" id="2.1.3.12" evidence="2"/>
<feature type="domain" description="Carbamoyltransferase C-terminal" evidence="1">
    <location>
        <begin position="1"/>
        <end position="174"/>
    </location>
</feature>
<sequence length="176" mass="20016">MEFGPRALGARSIIADPRHSDMQSVLNRKIKFRESFRPFAPAVMEEHADEYFDLGTSSPYMLLVGSVRDEKRINTELNTEETNAFARINHERSVIPAVTHLDYSARLQTVNRGQHPDFYNLINAFYQLTSCPMLINTSFNRMDEPIVCSPMDAVLCFLNTGIDLLVVEGFVVRKSV</sequence>
<protein>
    <submittedName>
        <fullName evidence="2">Decarbamoylnovobiocin carbamoyltransferase</fullName>
        <ecNumber evidence="2">2.1.3.12</ecNumber>
    </submittedName>
</protein>
<dbReference type="GO" id="GO:0016740">
    <property type="term" value="F:transferase activity"/>
    <property type="evidence" value="ECO:0007669"/>
    <property type="project" value="UniProtKB-KW"/>
</dbReference>
<dbReference type="InterPro" id="IPR038152">
    <property type="entry name" value="Carbam_trans_C_sf"/>
</dbReference>
<keyword evidence="2" id="KW-0808">Transferase</keyword>
<gene>
    <name evidence="2" type="primary">novN_4</name>
    <name evidence="2" type="ORF">GALL_518700</name>
</gene>